<feature type="compositionally biased region" description="Basic and acidic residues" evidence="10">
    <location>
        <begin position="224"/>
        <end position="243"/>
    </location>
</feature>
<dbReference type="GO" id="GO:0008270">
    <property type="term" value="F:zinc ion binding"/>
    <property type="evidence" value="ECO:0007669"/>
    <property type="project" value="UniProtKB-KW"/>
</dbReference>
<protein>
    <recommendedName>
        <fullName evidence="11">C2H2-type domain-containing protein</fullName>
    </recommendedName>
</protein>
<evidence type="ECO:0000313" key="13">
    <source>
        <dbReference type="Proteomes" id="UP000479190"/>
    </source>
</evidence>
<dbReference type="GO" id="GO:0005634">
    <property type="term" value="C:nucleus"/>
    <property type="evidence" value="ECO:0007669"/>
    <property type="project" value="UniProtKB-SubCell"/>
</dbReference>
<gene>
    <name evidence="12" type="ORF">TBRA_LOCUS4073</name>
</gene>
<accession>A0A6H5I3U7</accession>
<evidence type="ECO:0000256" key="2">
    <source>
        <dbReference type="ARBA" id="ARBA00022723"/>
    </source>
</evidence>
<keyword evidence="7" id="KW-0804">Transcription</keyword>
<keyword evidence="2" id="KW-0479">Metal-binding</keyword>
<dbReference type="PANTHER" id="PTHR47772">
    <property type="entry name" value="ZINC FINGER PROTEIN 200"/>
    <property type="match status" value="1"/>
</dbReference>
<name>A0A6H5I3U7_9HYME</name>
<evidence type="ECO:0000256" key="10">
    <source>
        <dbReference type="SAM" id="MobiDB-lite"/>
    </source>
</evidence>
<dbReference type="Gene3D" id="3.30.160.60">
    <property type="entry name" value="Classic Zinc Finger"/>
    <property type="match status" value="4"/>
</dbReference>
<feature type="domain" description="C2H2-type" evidence="11">
    <location>
        <begin position="86"/>
        <end position="114"/>
    </location>
</feature>
<keyword evidence="4 9" id="KW-0863">Zinc-finger</keyword>
<evidence type="ECO:0000256" key="9">
    <source>
        <dbReference type="PROSITE-ProRule" id="PRU00042"/>
    </source>
</evidence>
<evidence type="ECO:0000256" key="4">
    <source>
        <dbReference type="ARBA" id="ARBA00022771"/>
    </source>
</evidence>
<evidence type="ECO:0000256" key="7">
    <source>
        <dbReference type="ARBA" id="ARBA00023163"/>
    </source>
</evidence>
<dbReference type="AlphaFoldDB" id="A0A6H5I3U7"/>
<keyword evidence="13" id="KW-1185">Reference proteome</keyword>
<feature type="domain" description="C2H2-type" evidence="11">
    <location>
        <begin position="57"/>
        <end position="85"/>
    </location>
</feature>
<proteinExistence type="predicted"/>
<keyword evidence="5" id="KW-0862">Zinc</keyword>
<dbReference type="InterPro" id="IPR013087">
    <property type="entry name" value="Znf_C2H2_type"/>
</dbReference>
<feature type="domain" description="C2H2-type" evidence="11">
    <location>
        <begin position="115"/>
        <end position="143"/>
    </location>
</feature>
<feature type="domain" description="C2H2-type" evidence="11">
    <location>
        <begin position="28"/>
        <end position="56"/>
    </location>
</feature>
<organism evidence="12 13">
    <name type="scientific">Trichogramma brassicae</name>
    <dbReference type="NCBI Taxonomy" id="86971"/>
    <lineage>
        <taxon>Eukaryota</taxon>
        <taxon>Metazoa</taxon>
        <taxon>Ecdysozoa</taxon>
        <taxon>Arthropoda</taxon>
        <taxon>Hexapoda</taxon>
        <taxon>Insecta</taxon>
        <taxon>Pterygota</taxon>
        <taxon>Neoptera</taxon>
        <taxon>Endopterygota</taxon>
        <taxon>Hymenoptera</taxon>
        <taxon>Apocrita</taxon>
        <taxon>Proctotrupomorpha</taxon>
        <taxon>Chalcidoidea</taxon>
        <taxon>Trichogrammatidae</taxon>
        <taxon>Trichogramma</taxon>
    </lineage>
</organism>
<evidence type="ECO:0000259" key="11">
    <source>
        <dbReference type="PROSITE" id="PS50157"/>
    </source>
</evidence>
<keyword evidence="3" id="KW-0677">Repeat</keyword>
<evidence type="ECO:0000256" key="8">
    <source>
        <dbReference type="ARBA" id="ARBA00023242"/>
    </source>
</evidence>
<keyword evidence="6" id="KW-0805">Transcription regulation</keyword>
<evidence type="ECO:0000256" key="1">
    <source>
        <dbReference type="ARBA" id="ARBA00004123"/>
    </source>
</evidence>
<feature type="domain" description="C2H2-type" evidence="11">
    <location>
        <begin position="144"/>
        <end position="172"/>
    </location>
</feature>
<dbReference type="PANTHER" id="PTHR47772:SF7">
    <property type="entry name" value="ZINC FINGER PROTEIN 160"/>
    <property type="match status" value="1"/>
</dbReference>
<evidence type="ECO:0000256" key="3">
    <source>
        <dbReference type="ARBA" id="ARBA00022737"/>
    </source>
</evidence>
<dbReference type="PROSITE" id="PS00028">
    <property type="entry name" value="ZINC_FINGER_C2H2_1"/>
    <property type="match status" value="5"/>
</dbReference>
<dbReference type="EMBL" id="CADCXV010000667">
    <property type="protein sequence ID" value="CAB0032126.1"/>
    <property type="molecule type" value="Genomic_DNA"/>
</dbReference>
<dbReference type="PROSITE" id="PS50157">
    <property type="entry name" value="ZINC_FINGER_C2H2_2"/>
    <property type="match status" value="5"/>
</dbReference>
<evidence type="ECO:0000256" key="5">
    <source>
        <dbReference type="ARBA" id="ARBA00022833"/>
    </source>
</evidence>
<evidence type="ECO:0000313" key="12">
    <source>
        <dbReference type="EMBL" id="CAB0032126.1"/>
    </source>
</evidence>
<sequence>MRQLREEIWTKIDLLLHQKTVHESRKDYECYNCEKKFGKKSDLLRHQRTVHEGRKDDACNECGKIFGRKSTLLFHQRTVHESREDLTCDKCEKKCGRKSHLLFHQKTVHEGRKDFACDKCEKKFGKKSHLLDHQKIVHESRKDYACDKCEKKYGHKSSLVVHQKTAHKGREDNSYDKSCVKFGGELISSTHQKCKRNDSENDTSFPSARKNSKQDTRRLHRRGAHDCAYRERQTEREKEKNSTSRRDDFINALYVRDHFISFHFFQSSRRARRAKHKLLCNGHAPCCIFNFSTQEGDLNEMSVAVNSDLYNTATRKRKQKKVRSIADFHLYFALTISFERAPLLTTTSLVVVGVATLSSRKLKQLFSPGACKHSTRIPFSIQYIASNDRWRVVRLSVNTQVGNCCFYSSSLRMSMERLGGTRCAAISWSFARLSDQMNEVGSFSAMLFSRAGRLFGRWARQALAAATERLWRRRDDSVDECLRHM</sequence>
<evidence type="ECO:0000256" key="6">
    <source>
        <dbReference type="ARBA" id="ARBA00023015"/>
    </source>
</evidence>
<keyword evidence="8" id="KW-0539">Nucleus</keyword>
<dbReference type="InterPro" id="IPR050636">
    <property type="entry name" value="C2H2-ZF_domain-containing"/>
</dbReference>
<dbReference type="SUPFAM" id="SSF57667">
    <property type="entry name" value="beta-beta-alpha zinc fingers"/>
    <property type="match status" value="3"/>
</dbReference>
<dbReference type="OrthoDB" id="7685779at2759"/>
<dbReference type="InterPro" id="IPR036236">
    <property type="entry name" value="Znf_C2H2_sf"/>
</dbReference>
<reference evidence="12 13" key="1">
    <citation type="submission" date="2020-02" db="EMBL/GenBank/DDBJ databases">
        <authorList>
            <person name="Ferguson B K."/>
        </authorList>
    </citation>
    <scope>NUCLEOTIDE SEQUENCE [LARGE SCALE GENOMIC DNA]</scope>
</reference>
<feature type="region of interest" description="Disordered" evidence="10">
    <location>
        <begin position="193"/>
        <end position="243"/>
    </location>
</feature>
<dbReference type="Proteomes" id="UP000479190">
    <property type="component" value="Unassembled WGS sequence"/>
</dbReference>
<comment type="subcellular location">
    <subcellularLocation>
        <location evidence="1">Nucleus</location>
    </subcellularLocation>
</comment>
<dbReference type="Pfam" id="PF00096">
    <property type="entry name" value="zf-C2H2"/>
    <property type="match status" value="4"/>
</dbReference>
<dbReference type="SMART" id="SM00355">
    <property type="entry name" value="ZnF_C2H2"/>
    <property type="match status" value="5"/>
</dbReference>